<reference evidence="1 2" key="1">
    <citation type="submission" date="2022-12" db="EMBL/GenBank/DDBJ databases">
        <title>Sphingomonas abieness sp. nov., an endophytic bacterium isolated from Abies koreana.</title>
        <authorList>
            <person name="Jiang L."/>
            <person name="Lee J."/>
        </authorList>
    </citation>
    <scope>NUCLEOTIDE SEQUENCE [LARGE SCALE GENOMIC DNA]</scope>
    <source>
        <strain evidence="2">PAMB 00755</strain>
    </source>
</reference>
<name>A0ABY7NQU9_9SPHN</name>
<dbReference type="InterPro" id="IPR023346">
    <property type="entry name" value="Lysozyme-like_dom_sf"/>
</dbReference>
<dbReference type="RefSeq" id="WP_270078548.1">
    <property type="nucleotide sequence ID" value="NZ_CP115174.1"/>
</dbReference>
<organism evidence="1 2">
    <name type="scientific">Sphingomonas abietis</name>
    <dbReference type="NCBI Taxonomy" id="3012344"/>
    <lineage>
        <taxon>Bacteria</taxon>
        <taxon>Pseudomonadati</taxon>
        <taxon>Pseudomonadota</taxon>
        <taxon>Alphaproteobacteria</taxon>
        <taxon>Sphingomonadales</taxon>
        <taxon>Sphingomonadaceae</taxon>
        <taxon>Sphingomonas</taxon>
    </lineage>
</organism>
<evidence type="ECO:0008006" key="3">
    <source>
        <dbReference type="Google" id="ProtNLM"/>
    </source>
</evidence>
<dbReference type="PROSITE" id="PS00018">
    <property type="entry name" value="EF_HAND_1"/>
    <property type="match status" value="1"/>
</dbReference>
<dbReference type="Gene3D" id="1.10.530.10">
    <property type="match status" value="1"/>
</dbReference>
<keyword evidence="2" id="KW-1185">Reference proteome</keyword>
<evidence type="ECO:0000313" key="2">
    <source>
        <dbReference type="Proteomes" id="UP001210865"/>
    </source>
</evidence>
<dbReference type="Proteomes" id="UP001210865">
    <property type="component" value="Chromosome"/>
</dbReference>
<sequence>MTPLAWGRKVSPAFRDRVRAIADGLGCSASDLMACMAWETGRTFSPSVRNGAGSGAVGLIQFMPQTAGLLCTTTAKLAAMTAEQQLDYVDLYFRPYRGNLHNLGDLYCAILWPAGVGKPDSAVLFTRGNPNPKLYLQNAGLDLDHDGDITRGEVTAKVRGVLAQGLLPANAA</sequence>
<dbReference type="InterPro" id="IPR018247">
    <property type="entry name" value="EF_Hand_1_Ca_BS"/>
</dbReference>
<evidence type="ECO:0000313" key="1">
    <source>
        <dbReference type="EMBL" id="WBO23919.1"/>
    </source>
</evidence>
<accession>A0ABY7NQU9</accession>
<proteinExistence type="predicted"/>
<dbReference type="EMBL" id="CP115174">
    <property type="protein sequence ID" value="WBO23919.1"/>
    <property type="molecule type" value="Genomic_DNA"/>
</dbReference>
<protein>
    <recommendedName>
        <fullName evidence="3">Lytic transglycosylase</fullName>
    </recommendedName>
</protein>
<gene>
    <name evidence="1" type="ORF">PBT88_07365</name>
</gene>
<dbReference type="SUPFAM" id="SSF53955">
    <property type="entry name" value="Lysozyme-like"/>
    <property type="match status" value="1"/>
</dbReference>